<keyword evidence="1" id="KW-0472">Membrane</keyword>
<proteinExistence type="predicted"/>
<sequence length="199" mass="22240">MKQRINLYNPNKPKEKFDLLSLSGSVTVFAAITILMLIAGAGLTFYADSQQREFDRLQALKTDLDAQVSAEQARFQNLRVNPEIVAEQERIKAEINSRKQLQTLLYKVQPEQSVSFSEYLYGLSESSLESSWLSAFVLDTENSLLKMTGSAVNGPSVPEMLEAIGNTEVFRDMSVTDLNVQAVDNGVSFTATAELRRYE</sequence>
<dbReference type="OrthoDB" id="6120019at2"/>
<keyword evidence="1" id="KW-1133">Transmembrane helix</keyword>
<keyword evidence="1" id="KW-0812">Transmembrane</keyword>
<comment type="caution">
    <text evidence="2">The sequence shown here is derived from an EMBL/GenBank/DDBJ whole genome shotgun (WGS) entry which is preliminary data.</text>
</comment>
<organism evidence="2 3">
    <name type="scientific">Neptuniibacter caesariensis</name>
    <dbReference type="NCBI Taxonomy" id="207954"/>
    <lineage>
        <taxon>Bacteria</taxon>
        <taxon>Pseudomonadati</taxon>
        <taxon>Pseudomonadota</taxon>
        <taxon>Gammaproteobacteria</taxon>
        <taxon>Oceanospirillales</taxon>
        <taxon>Oceanospirillaceae</taxon>
        <taxon>Neptuniibacter</taxon>
    </lineage>
</organism>
<keyword evidence="3" id="KW-1185">Reference proteome</keyword>
<dbReference type="AlphaFoldDB" id="A0A7U8C469"/>
<name>A0A7U8C469_NEPCE</name>
<evidence type="ECO:0000313" key="2">
    <source>
        <dbReference type="EMBL" id="EAR61218.1"/>
    </source>
</evidence>
<reference evidence="2 3" key="1">
    <citation type="submission" date="2006-02" db="EMBL/GenBank/DDBJ databases">
        <authorList>
            <person name="Pinhassi J."/>
            <person name="Pedros-Alio C."/>
            <person name="Ferriera S."/>
            <person name="Johnson J."/>
            <person name="Kravitz S."/>
            <person name="Halpern A."/>
            <person name="Remington K."/>
            <person name="Beeson K."/>
            <person name="Tran B."/>
            <person name="Rogers Y.-H."/>
            <person name="Friedman R."/>
            <person name="Venter J.C."/>
        </authorList>
    </citation>
    <scope>NUCLEOTIDE SEQUENCE [LARGE SCALE GENOMIC DNA]</scope>
    <source>
        <strain evidence="2 3">MED92</strain>
    </source>
</reference>
<evidence type="ECO:0000256" key="1">
    <source>
        <dbReference type="SAM" id="Phobius"/>
    </source>
</evidence>
<evidence type="ECO:0008006" key="4">
    <source>
        <dbReference type="Google" id="ProtNLM"/>
    </source>
</evidence>
<dbReference type="RefSeq" id="WP_007021500.1">
    <property type="nucleotide sequence ID" value="NZ_CH724126.1"/>
</dbReference>
<feature type="transmembrane region" description="Helical" evidence="1">
    <location>
        <begin position="20"/>
        <end position="47"/>
    </location>
</feature>
<dbReference type="Proteomes" id="UP000002171">
    <property type="component" value="Unassembled WGS sequence"/>
</dbReference>
<accession>A0A7U8C469</accession>
<evidence type="ECO:0000313" key="3">
    <source>
        <dbReference type="Proteomes" id="UP000002171"/>
    </source>
</evidence>
<dbReference type="EMBL" id="AAOW01000010">
    <property type="protein sequence ID" value="EAR61218.1"/>
    <property type="molecule type" value="Genomic_DNA"/>
</dbReference>
<protein>
    <recommendedName>
        <fullName evidence="4">Fimbrial assembly protein</fullName>
    </recommendedName>
</protein>
<gene>
    <name evidence="2" type="ORF">MED92_05169</name>
</gene>